<evidence type="ECO:0000313" key="1">
    <source>
        <dbReference type="EMBL" id="KXK09368.1"/>
    </source>
</evidence>
<dbReference type="Proteomes" id="UP000070449">
    <property type="component" value="Unassembled WGS sequence"/>
</dbReference>
<organism evidence="1 2">
    <name type="scientific">candidate division WS6 bacterium OLB21</name>
    <dbReference type="NCBI Taxonomy" id="1617427"/>
    <lineage>
        <taxon>Bacteria</taxon>
        <taxon>Candidatus Dojkabacteria</taxon>
    </lineage>
</organism>
<dbReference type="AlphaFoldDB" id="A0A136KJ74"/>
<sequence length="278" mass="31023">MMSPDSKLGLNNDSSNSELEHGVLPDSFCPIASRAYGSDIVYSTLGYELLRNPNYMTTMNELLLGISISISNILFAYGIAGLNNPIEEIDTSFSVEMDSGQTSTISYLGRGSNSWAFLIELPDMPRLVAKLPTHGYNEGPITFLRGKSYNESNYINEMRALVHIENEYCDRLNSANLVFPTPVMAGTFFSISTFEDGLPLSDQSVTSVYGPRYYKEVLVPLGEQLFKDYFRSTFTNPDLEYLQDITIDWVFGKEKEIVVQTSSDGSFRFVCLDPLASS</sequence>
<reference evidence="1 2" key="1">
    <citation type="submission" date="2015-02" db="EMBL/GenBank/DDBJ databases">
        <title>Improved understanding of the partial-nitritation anammox process through 23 genomes representing the majority of the microbial community.</title>
        <authorList>
            <person name="Speth D.R."/>
            <person name="In T Zandt M."/>
            <person name="Guerrero Cruz S."/>
            <person name="Jetten M.S."/>
            <person name="Dutilh B.E."/>
        </authorList>
    </citation>
    <scope>NUCLEOTIDE SEQUENCE [LARGE SCALE GENOMIC DNA]</scope>
    <source>
        <strain evidence="1">OLB21</strain>
    </source>
</reference>
<name>A0A136KJ74_9BACT</name>
<accession>A0A136KJ74</accession>
<proteinExistence type="predicted"/>
<comment type="caution">
    <text evidence="1">The sequence shown here is derived from an EMBL/GenBank/DDBJ whole genome shotgun (WGS) entry which is preliminary data.</text>
</comment>
<gene>
    <name evidence="1" type="ORF">UZ20_WS6002000583</name>
</gene>
<protein>
    <submittedName>
        <fullName evidence="1">Uncharacterized protein</fullName>
    </submittedName>
</protein>
<evidence type="ECO:0000313" key="2">
    <source>
        <dbReference type="Proteomes" id="UP000070449"/>
    </source>
</evidence>
<dbReference type="EMBL" id="JYPD01000018">
    <property type="protein sequence ID" value="KXK09368.1"/>
    <property type="molecule type" value="Genomic_DNA"/>
</dbReference>
<dbReference type="STRING" id="1617427.UZ20_WS6002000583"/>